<dbReference type="EMBL" id="FNKB01000002">
    <property type="protein sequence ID" value="SDQ47884.1"/>
    <property type="molecule type" value="Genomic_DNA"/>
</dbReference>
<dbReference type="AlphaFoldDB" id="A0A1H0XPW0"/>
<evidence type="ECO:0000313" key="3">
    <source>
        <dbReference type="Proteomes" id="UP000182690"/>
    </source>
</evidence>
<dbReference type="Proteomes" id="UP000182690">
    <property type="component" value="Unassembled WGS sequence"/>
</dbReference>
<name>A0A1H0XPW0_9MICO</name>
<reference evidence="1 3" key="1">
    <citation type="submission" date="2016-10" db="EMBL/GenBank/DDBJ databases">
        <authorList>
            <person name="de Groot N.N."/>
        </authorList>
    </citation>
    <scope>NUCLEOTIDE SEQUENCE [LARGE SCALE GENOMIC DNA]</scope>
    <source>
        <strain evidence="1 3">DSM 22788</strain>
    </source>
</reference>
<gene>
    <name evidence="1" type="ORF">SAMN04488565_0030</name>
    <name evidence="2" type="ORF">SAMN04488565_2634</name>
</gene>
<dbReference type="EMBL" id="FNKB01000001">
    <property type="protein sequence ID" value="SDQ04977.1"/>
    <property type="molecule type" value="Genomic_DNA"/>
</dbReference>
<accession>A0A1H0XPW0</accession>
<dbReference type="RefSeq" id="WP_010156233.1">
    <property type="nucleotide sequence ID" value="NZ_FNKB01000001.1"/>
</dbReference>
<evidence type="ECO:0000313" key="2">
    <source>
        <dbReference type="EMBL" id="SDQ47884.1"/>
    </source>
</evidence>
<organism evidence="1 3">
    <name type="scientific">Leucobacter chromiiresistens</name>
    <dbReference type="NCBI Taxonomy" id="1079994"/>
    <lineage>
        <taxon>Bacteria</taxon>
        <taxon>Bacillati</taxon>
        <taxon>Actinomycetota</taxon>
        <taxon>Actinomycetes</taxon>
        <taxon>Micrococcales</taxon>
        <taxon>Microbacteriaceae</taxon>
        <taxon>Leucobacter</taxon>
    </lineage>
</organism>
<dbReference type="STRING" id="1079994.SAMN04488565_0030"/>
<evidence type="ECO:0000313" key="1">
    <source>
        <dbReference type="EMBL" id="SDQ04977.1"/>
    </source>
</evidence>
<protein>
    <submittedName>
        <fullName evidence="1">Uncharacterized protein</fullName>
    </submittedName>
</protein>
<sequence length="132" mass="13945">MTVKLLSALPKDDKNGLASIESTLADRYYSGGRTTAIVVLESLRVTDEAGERTPAVKVVRIEPVTGEDENAALDLLQGALEQRVGRRPDTLDLSDPADEFVDVPASPSLAIEGDVVDAEIVDEPVAAAGRTS</sequence>
<proteinExistence type="predicted"/>